<gene>
    <name evidence="1" type="ORF">A2Z00_00615</name>
</gene>
<sequence length="298" mass="34170">MGLSLCQSLFATIAYADIFDYPLTGDEVAYWCIGRSFIHITPIPGIEKKGEYFHLSHRESLVSTRKKRFAWSARKWKVAHAVAKLLARIPTIELVGVTGALAMSNAKKDDDIDFFIITSPGTLWITRLLSVILVDRIGRRRKPGDTEVSDKVCLNMFMSAGSLRVPAKERDLFSAHETIQMKPLWARDGMYARFLEANQWVQTFLPMAARFVKDRTVMHRHVTDIHLVRSVAISFLRLLEPAARRAQLWYMKNRRTNEVITDHMLRFHPRDARGWVKAALANRLATQNIPLDNVFYAS</sequence>
<dbReference type="EMBL" id="MFIZ01000019">
    <property type="protein sequence ID" value="OGG11682.1"/>
    <property type="molecule type" value="Genomic_DNA"/>
</dbReference>
<dbReference type="AlphaFoldDB" id="A0A1F5ZHU1"/>
<dbReference type="STRING" id="1798370.A2Z00_00615"/>
<name>A0A1F5ZHU1_9BACT</name>
<proteinExistence type="predicted"/>
<evidence type="ECO:0000313" key="2">
    <source>
        <dbReference type="Proteomes" id="UP000177268"/>
    </source>
</evidence>
<dbReference type="Proteomes" id="UP000177268">
    <property type="component" value="Unassembled WGS sequence"/>
</dbReference>
<evidence type="ECO:0000313" key="1">
    <source>
        <dbReference type="EMBL" id="OGG11682.1"/>
    </source>
</evidence>
<organism evidence="1 2">
    <name type="scientific">Candidatus Gottesmanbacteria bacterium RBG_13_45_10</name>
    <dbReference type="NCBI Taxonomy" id="1798370"/>
    <lineage>
        <taxon>Bacteria</taxon>
        <taxon>Candidatus Gottesmaniibacteriota</taxon>
    </lineage>
</organism>
<reference evidence="1 2" key="1">
    <citation type="journal article" date="2016" name="Nat. Commun.">
        <title>Thousands of microbial genomes shed light on interconnected biogeochemical processes in an aquifer system.</title>
        <authorList>
            <person name="Anantharaman K."/>
            <person name="Brown C.T."/>
            <person name="Hug L.A."/>
            <person name="Sharon I."/>
            <person name="Castelle C.J."/>
            <person name="Probst A.J."/>
            <person name="Thomas B.C."/>
            <person name="Singh A."/>
            <person name="Wilkins M.J."/>
            <person name="Karaoz U."/>
            <person name="Brodie E.L."/>
            <person name="Williams K.H."/>
            <person name="Hubbard S.S."/>
            <person name="Banfield J.F."/>
        </authorList>
    </citation>
    <scope>NUCLEOTIDE SEQUENCE [LARGE SCALE GENOMIC DNA]</scope>
</reference>
<protein>
    <recommendedName>
        <fullName evidence="3">Polymerase nucleotidyl transferase domain-containing protein</fullName>
    </recommendedName>
</protein>
<accession>A0A1F5ZHU1</accession>
<comment type="caution">
    <text evidence="1">The sequence shown here is derived from an EMBL/GenBank/DDBJ whole genome shotgun (WGS) entry which is preliminary data.</text>
</comment>
<evidence type="ECO:0008006" key="3">
    <source>
        <dbReference type="Google" id="ProtNLM"/>
    </source>
</evidence>